<comment type="similarity">
    <text evidence="1">Belongs to the peptidase S10 family.</text>
</comment>
<name>A0AAD8S3K0_LOLMU</name>
<dbReference type="GO" id="GO:0006508">
    <property type="term" value="P:proteolysis"/>
    <property type="evidence" value="ECO:0007669"/>
    <property type="project" value="InterPro"/>
</dbReference>
<evidence type="ECO:0000256" key="2">
    <source>
        <dbReference type="SAM" id="SignalP"/>
    </source>
</evidence>
<protein>
    <submittedName>
        <fullName evidence="3">Uncharacterized protein</fullName>
    </submittedName>
</protein>
<evidence type="ECO:0000313" key="4">
    <source>
        <dbReference type="Proteomes" id="UP001231189"/>
    </source>
</evidence>
<dbReference type="Pfam" id="PF00450">
    <property type="entry name" value="Peptidase_S10"/>
    <property type="match status" value="1"/>
</dbReference>
<comment type="caution">
    <text evidence="3">The sequence shown here is derived from an EMBL/GenBank/DDBJ whole genome shotgun (WGS) entry which is preliminary data.</text>
</comment>
<dbReference type="AlphaFoldDB" id="A0AAD8S3K0"/>
<dbReference type="GO" id="GO:0016747">
    <property type="term" value="F:acyltransferase activity, transferring groups other than amino-acyl groups"/>
    <property type="evidence" value="ECO:0007669"/>
    <property type="project" value="TreeGrafter"/>
</dbReference>
<dbReference type="PANTHER" id="PTHR11802">
    <property type="entry name" value="SERINE PROTEASE FAMILY S10 SERINE CARBOXYPEPTIDASE"/>
    <property type="match status" value="1"/>
</dbReference>
<proteinExistence type="inferred from homology"/>
<keyword evidence="2" id="KW-0732">Signal</keyword>
<reference evidence="3" key="1">
    <citation type="submission" date="2023-07" db="EMBL/GenBank/DDBJ databases">
        <title>A chromosome-level genome assembly of Lolium multiflorum.</title>
        <authorList>
            <person name="Chen Y."/>
            <person name="Copetti D."/>
            <person name="Kolliker R."/>
            <person name="Studer B."/>
        </authorList>
    </citation>
    <scope>NUCLEOTIDE SEQUENCE</scope>
    <source>
        <strain evidence="3">02402/16</strain>
        <tissue evidence="3">Leaf</tissue>
    </source>
</reference>
<evidence type="ECO:0000313" key="3">
    <source>
        <dbReference type="EMBL" id="KAK1644351.1"/>
    </source>
</evidence>
<dbReference type="PRINTS" id="PR00724">
    <property type="entry name" value="CRBOXYPTASEC"/>
</dbReference>
<dbReference type="GO" id="GO:0004185">
    <property type="term" value="F:serine-type carboxypeptidase activity"/>
    <property type="evidence" value="ECO:0007669"/>
    <property type="project" value="InterPro"/>
</dbReference>
<feature type="signal peptide" evidence="2">
    <location>
        <begin position="1"/>
        <end position="39"/>
    </location>
</feature>
<dbReference type="Proteomes" id="UP001231189">
    <property type="component" value="Unassembled WGS sequence"/>
</dbReference>
<dbReference type="InterPro" id="IPR029058">
    <property type="entry name" value="AB_hydrolase_fold"/>
</dbReference>
<accession>A0AAD8S3K0</accession>
<gene>
    <name evidence="3" type="ORF">QYE76_062156</name>
</gene>
<dbReference type="Gene3D" id="3.40.50.1820">
    <property type="entry name" value="alpha/beta hydrolase"/>
    <property type="match status" value="1"/>
</dbReference>
<dbReference type="EMBL" id="JAUUTY010000004">
    <property type="protein sequence ID" value="KAK1644351.1"/>
    <property type="molecule type" value="Genomic_DNA"/>
</dbReference>
<feature type="chain" id="PRO_5042121107" evidence="2">
    <location>
        <begin position="40"/>
        <end position="196"/>
    </location>
</feature>
<dbReference type="InterPro" id="IPR001563">
    <property type="entry name" value="Peptidase_S10"/>
</dbReference>
<keyword evidence="4" id="KW-1185">Reference proteome</keyword>
<organism evidence="3 4">
    <name type="scientific">Lolium multiflorum</name>
    <name type="common">Italian ryegrass</name>
    <name type="synonym">Lolium perenne subsp. multiflorum</name>
    <dbReference type="NCBI Taxonomy" id="4521"/>
    <lineage>
        <taxon>Eukaryota</taxon>
        <taxon>Viridiplantae</taxon>
        <taxon>Streptophyta</taxon>
        <taxon>Embryophyta</taxon>
        <taxon>Tracheophyta</taxon>
        <taxon>Spermatophyta</taxon>
        <taxon>Magnoliopsida</taxon>
        <taxon>Liliopsida</taxon>
        <taxon>Poales</taxon>
        <taxon>Poaceae</taxon>
        <taxon>BOP clade</taxon>
        <taxon>Pooideae</taxon>
        <taxon>Poodae</taxon>
        <taxon>Poeae</taxon>
        <taxon>Poeae Chloroplast Group 2 (Poeae type)</taxon>
        <taxon>Loliodinae</taxon>
        <taxon>Loliinae</taxon>
        <taxon>Lolium</taxon>
    </lineage>
</organism>
<dbReference type="PANTHER" id="PTHR11802:SF461">
    <property type="entry name" value="OS02G0687900 PROTEIN"/>
    <property type="match status" value="1"/>
</dbReference>
<sequence length="196" mass="21015">MSLKPVQARTAGRCHLLPLLLLHLVPAVLLLLLSSSASASVSTVVTHLPGFDGPLPFYLETGYVSVEEDTGTELFNYFVESERSVSTDPLILWLTGGPRCTVFSGLAFEVGPVKFVLAPYSGGLPQLVYNPLSWTKMASILFLDSPVGSGFSYARDPKAYDVGDYSSSVQVQTFLNKVLTLTFVDVPNGSCCSAGQ</sequence>
<dbReference type="SUPFAM" id="SSF53474">
    <property type="entry name" value="alpha/beta-Hydrolases"/>
    <property type="match status" value="1"/>
</dbReference>
<dbReference type="GO" id="GO:0019748">
    <property type="term" value="P:secondary metabolic process"/>
    <property type="evidence" value="ECO:0007669"/>
    <property type="project" value="TreeGrafter"/>
</dbReference>
<evidence type="ECO:0000256" key="1">
    <source>
        <dbReference type="ARBA" id="ARBA00009431"/>
    </source>
</evidence>